<comment type="subcellular location">
    <subcellularLocation>
        <location evidence="1">Periplasm</location>
    </subcellularLocation>
</comment>
<geneLocation type="plasmid" evidence="5">
    <name>prapfh23b</name>
</geneLocation>
<dbReference type="PANTHER" id="PTHR43649:SF11">
    <property type="entry name" value="ABC TRANSPORTER SUBSTRATE-BINDING PROTEIN YESO-RELATED"/>
    <property type="match status" value="1"/>
</dbReference>
<evidence type="ECO:0000313" key="5">
    <source>
        <dbReference type="Proteomes" id="UP000220927"/>
    </source>
</evidence>
<evidence type="ECO:0000313" key="4">
    <source>
        <dbReference type="EMBL" id="QAS81858.1"/>
    </source>
</evidence>
<dbReference type="SUPFAM" id="SSF53850">
    <property type="entry name" value="Periplasmic binding protein-like II"/>
    <property type="match status" value="1"/>
</dbReference>
<keyword evidence="4" id="KW-0614">Plasmid</keyword>
<dbReference type="GO" id="GO:0042597">
    <property type="term" value="C:periplasmic space"/>
    <property type="evidence" value="ECO:0007669"/>
    <property type="project" value="UniProtKB-SubCell"/>
</dbReference>
<evidence type="ECO:0000256" key="3">
    <source>
        <dbReference type="ARBA" id="ARBA00022764"/>
    </source>
</evidence>
<dbReference type="RefSeq" id="WP_054185858.1">
    <property type="nucleotide sequence ID" value="NZ_CP035000.1"/>
</dbReference>
<proteinExistence type="inferred from homology"/>
<dbReference type="Gene3D" id="3.40.190.10">
    <property type="entry name" value="Periplasmic binding protein-like II"/>
    <property type="match status" value="2"/>
</dbReference>
<dbReference type="KEGG" id="rad:CO657_28860"/>
<sequence>MNSSIYSNDSGLTRRRLLRNSAAVAGTFALLGGTRAIGQTRAIRFGIFGSSEKLALRGDSIKHFAETHPEIPVIYEGVPSAAWPDKIAAMIAGGNAPDVITLDSQYMPQYATRRVLEPLEAYIPEQIKADDFPPAVLDLGRTNGKLYGLPIAVSIQAMAYNGTALERLNMTLPEQFSYASFAEFCAEIHARDKSLYGSHDHGGRINDFLRVLRSQDRVLIADDKLAVTADDVGEWFNYWDGMRKSGGSVPPDIQAAYPNGEWQNAPIVLRKAVFASIQTQDLKSGFQGLTNDTLWMMAPPAWKEGVHNGCFPSPSSLLSMNARAGNKKNAAILMDYFVNSPESARILRLISGPPASMPALAAVKALPDLDRLDKNVLEYAETALKTAKAAPPVHRAQKAIEDILKRLNEDVGFERSSVKKAAKDFIGMGNAAIRRA</sequence>
<dbReference type="Pfam" id="PF13416">
    <property type="entry name" value="SBP_bac_8"/>
    <property type="match status" value="1"/>
</dbReference>
<organism evidence="4 5">
    <name type="scientific">Rhizobium acidisoli</name>
    <dbReference type="NCBI Taxonomy" id="1538158"/>
    <lineage>
        <taxon>Bacteria</taxon>
        <taxon>Pseudomonadati</taxon>
        <taxon>Pseudomonadota</taxon>
        <taxon>Alphaproteobacteria</taxon>
        <taxon>Hyphomicrobiales</taxon>
        <taxon>Rhizobiaceae</taxon>
        <taxon>Rhizobium/Agrobacterium group</taxon>
        <taxon>Rhizobium</taxon>
    </lineage>
</organism>
<dbReference type="InterPro" id="IPR050490">
    <property type="entry name" value="Bact_solute-bd_prot1"/>
</dbReference>
<gene>
    <name evidence="4" type="ORF">CO657_28860</name>
</gene>
<keyword evidence="5" id="KW-1185">Reference proteome</keyword>
<dbReference type="AlphaFoldDB" id="A0AAE5WST3"/>
<keyword evidence="3" id="KW-0574">Periplasm</keyword>
<protein>
    <submittedName>
        <fullName evidence="4">Carbohydrate ABC transporter substrate-binding protein</fullName>
    </submittedName>
</protein>
<reference evidence="4 5" key="1">
    <citation type="submission" date="2019-01" db="EMBL/GenBank/DDBJ databases">
        <title>Genomic insights into the origins and evolution of symbiotic genes in the Phaseolus vulgaris microsymbionts.</title>
        <authorList>
            <person name="Tong W."/>
        </authorList>
    </citation>
    <scope>NUCLEOTIDE SEQUENCE [LARGE SCALE GENOMIC DNA]</scope>
    <source>
        <strain evidence="4 5">FH23</strain>
        <plasmid evidence="5">prapfh23b</plasmid>
    </source>
</reference>
<accession>A0AAE5WST3</accession>
<dbReference type="EMBL" id="CP035000">
    <property type="protein sequence ID" value="QAS81858.1"/>
    <property type="molecule type" value="Genomic_DNA"/>
</dbReference>
<dbReference type="Proteomes" id="UP000220927">
    <property type="component" value="Plasmid pRapFH23b"/>
</dbReference>
<evidence type="ECO:0000256" key="2">
    <source>
        <dbReference type="ARBA" id="ARBA00008520"/>
    </source>
</evidence>
<dbReference type="PANTHER" id="PTHR43649">
    <property type="entry name" value="ARABINOSE-BINDING PROTEIN-RELATED"/>
    <property type="match status" value="1"/>
</dbReference>
<dbReference type="InterPro" id="IPR006059">
    <property type="entry name" value="SBP"/>
</dbReference>
<dbReference type="PROSITE" id="PS51318">
    <property type="entry name" value="TAT"/>
    <property type="match status" value="1"/>
</dbReference>
<comment type="similarity">
    <text evidence="2">Belongs to the bacterial solute-binding protein 1 family.</text>
</comment>
<name>A0AAE5WST3_9HYPH</name>
<dbReference type="InterPro" id="IPR006311">
    <property type="entry name" value="TAT_signal"/>
</dbReference>
<evidence type="ECO:0000256" key="1">
    <source>
        <dbReference type="ARBA" id="ARBA00004418"/>
    </source>
</evidence>